<dbReference type="Ensembl" id="ENSAOWT00000028247.1">
    <property type="protein sequence ID" value="ENSAOWP00000024909.1"/>
    <property type="gene ID" value="ENSAOWG00000016862.1"/>
</dbReference>
<dbReference type="InterPro" id="IPR000477">
    <property type="entry name" value="RT_dom"/>
</dbReference>
<dbReference type="PANTHER" id="PTHR19446">
    <property type="entry name" value="REVERSE TRANSCRIPTASES"/>
    <property type="match status" value="1"/>
</dbReference>
<feature type="domain" description="Reverse transcriptase" evidence="1">
    <location>
        <begin position="129"/>
        <end position="356"/>
    </location>
</feature>
<organism evidence="2 3">
    <name type="scientific">Apteryx owenii</name>
    <name type="common">Little spotted kiwi</name>
    <dbReference type="NCBI Taxonomy" id="8824"/>
    <lineage>
        <taxon>Eukaryota</taxon>
        <taxon>Metazoa</taxon>
        <taxon>Chordata</taxon>
        <taxon>Craniata</taxon>
        <taxon>Vertebrata</taxon>
        <taxon>Euteleostomi</taxon>
        <taxon>Archelosauria</taxon>
        <taxon>Archosauria</taxon>
        <taxon>Dinosauria</taxon>
        <taxon>Saurischia</taxon>
        <taxon>Theropoda</taxon>
        <taxon>Coelurosauria</taxon>
        <taxon>Aves</taxon>
        <taxon>Palaeognathae</taxon>
        <taxon>Apterygiformes</taxon>
        <taxon>Apterygidae</taxon>
        <taxon>Apteryx</taxon>
    </lineage>
</organism>
<reference evidence="2" key="2">
    <citation type="submission" date="2025-09" db="UniProtKB">
        <authorList>
            <consortium name="Ensembl"/>
        </authorList>
    </citation>
    <scope>IDENTIFICATION</scope>
</reference>
<evidence type="ECO:0000313" key="3">
    <source>
        <dbReference type="Proteomes" id="UP000694424"/>
    </source>
</evidence>
<dbReference type="Pfam" id="PF00078">
    <property type="entry name" value="RVT_1"/>
    <property type="match status" value="1"/>
</dbReference>
<accession>A0A8B9QGS0</accession>
<dbReference type="AlphaFoldDB" id="A0A8B9QGS0"/>
<dbReference type="InterPro" id="IPR043502">
    <property type="entry name" value="DNA/RNA_pol_sf"/>
</dbReference>
<protein>
    <recommendedName>
        <fullName evidence="1">Reverse transcriptase domain-containing protein</fullName>
    </recommendedName>
</protein>
<dbReference type="Proteomes" id="UP000694424">
    <property type="component" value="Unplaced"/>
</dbReference>
<name>A0A8B9QGS0_APTOW</name>
<evidence type="ECO:0000259" key="1">
    <source>
        <dbReference type="PROSITE" id="PS50878"/>
    </source>
</evidence>
<dbReference type="CDD" id="cd01650">
    <property type="entry name" value="RT_nLTR_like"/>
    <property type="match status" value="1"/>
</dbReference>
<dbReference type="PROSITE" id="PS50878">
    <property type="entry name" value="RT_POL"/>
    <property type="match status" value="1"/>
</dbReference>
<evidence type="ECO:0000313" key="2">
    <source>
        <dbReference type="Ensembl" id="ENSAOWP00000024909.1"/>
    </source>
</evidence>
<dbReference type="SUPFAM" id="SSF56672">
    <property type="entry name" value="DNA/RNA polymerases"/>
    <property type="match status" value="1"/>
</dbReference>
<proteinExistence type="predicted"/>
<reference evidence="2" key="1">
    <citation type="submission" date="2025-08" db="UniProtKB">
        <authorList>
            <consortium name="Ensembl"/>
        </authorList>
    </citation>
    <scope>IDENTIFICATION</scope>
</reference>
<sequence length="356" mass="39971">MHVGETPNREVKRGLYLRYQRLFEIDCKKLAGIILDNIEALKCPLPMGELYGSFRRKCKEGSSFAGLGAFRSAGTAENSAFKKMISSKEVLKNIAEMNKNSTPGPDDLSLRDVIKKDPQGSQLAELFNLWLLARRIPYRIKECRMILIPKSDDPSKIEDMNNWRPITIGSVILRLFSRILTARLRRACLSNSCQRGFTAAPSCAENLKLLQVLIRHHKTLAVVFVDLAKAFDSVNHHHILEVVREKSIDGHILDIIADTYNNCATRLEVGETCSEKVEILTRVKQGDPMSPLLFNLAVDSLLCKLEEIKEGFKHGNSSVSSLAFVDDLVLLSDSWDGMQKSIQVVEEFCHTTGLKV</sequence>
<keyword evidence="3" id="KW-1185">Reference proteome</keyword>